<reference evidence="2 3" key="1">
    <citation type="submission" date="2018-02" db="EMBL/GenBank/DDBJ databases">
        <title>Bacteriophage NCPPB3778 and a type I-E CRISPR drive the evolution of the US Biological Select Agent, Rathayibacter toxicus.</title>
        <authorList>
            <person name="Davis E.W.II."/>
            <person name="Tabima J.F."/>
            <person name="Weisberg A.J."/>
            <person name="Lopes L.D."/>
            <person name="Wiseman M.S."/>
            <person name="Wiseman M.S."/>
            <person name="Pupko T."/>
            <person name="Belcher M.S."/>
            <person name="Sechler A.J."/>
            <person name="Tancos M.A."/>
            <person name="Schroeder B.K."/>
            <person name="Murray T.D."/>
            <person name="Luster D.G."/>
            <person name="Schneider W.L."/>
            <person name="Rogers E."/>
            <person name="Andreote F.D."/>
            <person name="Grunwald N.J."/>
            <person name="Putnam M.L."/>
            <person name="Chang J.H."/>
        </authorList>
    </citation>
    <scope>NUCLEOTIDE SEQUENCE [LARGE SCALE GENOMIC DNA]</scope>
    <source>
        <strain evidence="2 3">FH99</strain>
    </source>
</reference>
<organism evidence="2 3">
    <name type="scientific">Rathayibacter toxicus</name>
    <dbReference type="NCBI Taxonomy" id="145458"/>
    <lineage>
        <taxon>Bacteria</taxon>
        <taxon>Bacillati</taxon>
        <taxon>Actinomycetota</taxon>
        <taxon>Actinomycetes</taxon>
        <taxon>Micrococcales</taxon>
        <taxon>Microbacteriaceae</taxon>
        <taxon>Rathayibacter</taxon>
    </lineage>
</organism>
<protein>
    <submittedName>
        <fullName evidence="2">Uncharacterized protein</fullName>
    </submittedName>
</protein>
<dbReference type="AlphaFoldDB" id="A0A2S5Y7F7"/>
<dbReference type="SUPFAM" id="SSF158745">
    <property type="entry name" value="LanC-like"/>
    <property type="match status" value="1"/>
</dbReference>
<dbReference type="Pfam" id="PF05147">
    <property type="entry name" value="LANC_like"/>
    <property type="match status" value="1"/>
</dbReference>
<evidence type="ECO:0000313" key="3">
    <source>
        <dbReference type="Proteomes" id="UP000237966"/>
    </source>
</evidence>
<dbReference type="GO" id="GO:0031179">
    <property type="term" value="P:peptide modification"/>
    <property type="evidence" value="ECO:0007669"/>
    <property type="project" value="InterPro"/>
</dbReference>
<accession>A0A2S5Y7F7</accession>
<comment type="caution">
    <text evidence="2">The sequence shown here is derived from an EMBL/GenBank/DDBJ whole genome shotgun (WGS) entry which is preliminary data.</text>
</comment>
<dbReference type="Proteomes" id="UP000237966">
    <property type="component" value="Unassembled WGS sequence"/>
</dbReference>
<evidence type="ECO:0000256" key="1">
    <source>
        <dbReference type="SAM" id="Phobius"/>
    </source>
</evidence>
<proteinExistence type="predicted"/>
<dbReference type="EMBL" id="PSWU01000007">
    <property type="protein sequence ID" value="PPI15403.1"/>
    <property type="molecule type" value="Genomic_DNA"/>
</dbReference>
<keyword evidence="1" id="KW-1133">Transmembrane helix</keyword>
<sequence length="203" mass="22084">MRGGGSALRGGEAPGYKRFSRVERNVPRAKGLLIISRAIRRPRLPASWCWGATGQLLARLHCGSTSERTSKLAGIVSTSWQTQVGLCHGASGAQSVLRSAAFRKQFSSYPVDLNSIPKWSFVSNSRVAAPQFAVDTSLFTGSAGLLLHLSSIRDARYLISDGPELSSMLITILATGMAFYLWVVVLAIALRAVIHFFWPSFTR</sequence>
<gene>
    <name evidence="2" type="ORF">C5C51_06465</name>
</gene>
<evidence type="ECO:0000313" key="2">
    <source>
        <dbReference type="EMBL" id="PPI15403.1"/>
    </source>
</evidence>
<dbReference type="InterPro" id="IPR007822">
    <property type="entry name" value="LANC-like"/>
</dbReference>
<name>A0A2S5Y7F7_9MICO</name>
<dbReference type="OrthoDB" id="9148343at2"/>
<keyword evidence="1" id="KW-0812">Transmembrane</keyword>
<keyword evidence="1" id="KW-0472">Membrane</keyword>
<feature type="transmembrane region" description="Helical" evidence="1">
    <location>
        <begin position="177"/>
        <end position="198"/>
    </location>
</feature>
<dbReference type="Gene3D" id="1.50.10.20">
    <property type="match status" value="1"/>
</dbReference>